<gene>
    <name evidence="2" type="ORF">JJ685_02100</name>
</gene>
<dbReference type="GO" id="GO:0008237">
    <property type="term" value="F:metallopeptidase activity"/>
    <property type="evidence" value="ECO:0007669"/>
    <property type="project" value="InterPro"/>
</dbReference>
<dbReference type="EMBL" id="JAEQNE010000001">
    <property type="protein sequence ID" value="MBL0389926.1"/>
    <property type="molecule type" value="Genomic_DNA"/>
</dbReference>
<dbReference type="AlphaFoldDB" id="A0A937CQS1"/>
<sequence>MRAWFEMLAARVCVAGPGLDRVYLYLTAEESDFVRFNHARVRQATHVTQRYGSVSVVAGARRASASRALSGDLEADALALCAERDQLATELALLPDNPYLLLPEDVCSTEREAPGALPSAQEVIEALAREAGGGDCVGFHAAGPVVRAFADSRGQRNWHRADSFQLEWCLCREGDLAVKARYAGTHWDAAAFAARMAAAHARLALLGRPRRTLPPGPYRALFSPVAVADLLQTLAWGGFGERGVRTGVSPLIQLHRGERQFDPRVALAEATAEGLAPAFQDHGFVKPERVRLVQAGRAAATLVSPRTAREYGGTANSGAGESPDALVMAPGTLPAAEALRALGTGVYLSDLHYLNYSDRQSCRVTGMTRFACLWVEDGEPVAPIAVMRFDDSLLRMFGPGLVALTDEAELVPDNATYGGRSLRSVRAPGALVDGFAFTL</sequence>
<proteinExistence type="predicted"/>
<dbReference type="SUPFAM" id="SSF111283">
    <property type="entry name" value="Putative modulator of DNA gyrase, PmbA/TldD"/>
    <property type="match status" value="1"/>
</dbReference>
<organism evidence="2 3">
    <name type="scientific">Ramlibacter monticola</name>
    <dbReference type="NCBI Taxonomy" id="1926872"/>
    <lineage>
        <taxon>Bacteria</taxon>
        <taxon>Pseudomonadati</taxon>
        <taxon>Pseudomonadota</taxon>
        <taxon>Betaproteobacteria</taxon>
        <taxon>Burkholderiales</taxon>
        <taxon>Comamonadaceae</taxon>
        <taxon>Ramlibacter</taxon>
    </lineage>
</organism>
<dbReference type="GO" id="GO:0006508">
    <property type="term" value="P:proteolysis"/>
    <property type="evidence" value="ECO:0007669"/>
    <property type="project" value="InterPro"/>
</dbReference>
<keyword evidence="3" id="KW-1185">Reference proteome</keyword>
<dbReference type="PANTHER" id="PTHR43666">
    <property type="entry name" value="TLDD PROTEIN"/>
    <property type="match status" value="1"/>
</dbReference>
<dbReference type="RefSeq" id="WP_201672514.1">
    <property type="nucleotide sequence ID" value="NZ_JAEQNE010000001.1"/>
</dbReference>
<dbReference type="Proteomes" id="UP000599109">
    <property type="component" value="Unassembled WGS sequence"/>
</dbReference>
<reference evidence="2 3" key="1">
    <citation type="journal article" date="2017" name="Int. J. Syst. Evol. Microbiol.">
        <title>Ramlibacter monticola sp. nov., isolated from forest soil.</title>
        <authorList>
            <person name="Chaudhary D.K."/>
            <person name="Kim J."/>
        </authorList>
    </citation>
    <scope>NUCLEOTIDE SEQUENCE [LARGE SCALE GENOMIC DNA]</scope>
    <source>
        <strain evidence="2 3">KACC 19175</strain>
    </source>
</reference>
<evidence type="ECO:0000259" key="1">
    <source>
        <dbReference type="Pfam" id="PF19289"/>
    </source>
</evidence>
<dbReference type="InterPro" id="IPR045569">
    <property type="entry name" value="Metalloprtase-TldD/E_C"/>
</dbReference>
<name>A0A937CQS1_9BURK</name>
<dbReference type="InterPro" id="IPR036059">
    <property type="entry name" value="TldD/PmbA_sf"/>
</dbReference>
<comment type="caution">
    <text evidence="2">The sequence shown here is derived from an EMBL/GenBank/DDBJ whole genome shotgun (WGS) entry which is preliminary data.</text>
</comment>
<accession>A0A937CQS1</accession>
<dbReference type="Pfam" id="PF19289">
    <property type="entry name" value="PmbA_TldD_3rd"/>
    <property type="match status" value="1"/>
</dbReference>
<evidence type="ECO:0000313" key="3">
    <source>
        <dbReference type="Proteomes" id="UP000599109"/>
    </source>
</evidence>
<protein>
    <submittedName>
        <fullName evidence="2">TldE/PmbA family protein</fullName>
    </submittedName>
</protein>
<dbReference type="PANTHER" id="PTHR43666:SF1">
    <property type="entry name" value="CONSERVED PROTEIN"/>
    <property type="match status" value="1"/>
</dbReference>
<feature type="domain" description="Metalloprotease TldD/E C-terminal" evidence="1">
    <location>
        <begin position="216"/>
        <end position="437"/>
    </location>
</feature>
<evidence type="ECO:0000313" key="2">
    <source>
        <dbReference type="EMBL" id="MBL0389926.1"/>
    </source>
</evidence>